<evidence type="ECO:0000256" key="9">
    <source>
        <dbReference type="ARBA" id="ARBA00022722"/>
    </source>
</evidence>
<evidence type="ECO:0000256" key="17">
    <source>
        <dbReference type="ARBA" id="ARBA00030754"/>
    </source>
</evidence>
<dbReference type="EMBL" id="MT138075">
    <property type="protein sequence ID" value="QKN88900.1"/>
    <property type="molecule type" value="Genomic_DNA"/>
</dbReference>
<dbReference type="GO" id="GO:0006260">
    <property type="term" value="P:DNA replication"/>
    <property type="evidence" value="ECO:0007669"/>
    <property type="project" value="UniProtKB-KW"/>
</dbReference>
<name>A0A6M9Z779_9VIRU</name>
<evidence type="ECO:0000256" key="3">
    <source>
        <dbReference type="ARBA" id="ARBA00008545"/>
    </source>
</evidence>
<dbReference type="GO" id="GO:0042025">
    <property type="term" value="C:host cell nucleus"/>
    <property type="evidence" value="ECO:0007669"/>
    <property type="project" value="UniProtKB-SubCell"/>
</dbReference>
<dbReference type="GO" id="GO:0016779">
    <property type="term" value="F:nucleotidyltransferase activity"/>
    <property type="evidence" value="ECO:0007669"/>
    <property type="project" value="UniProtKB-KW"/>
</dbReference>
<keyword evidence="5" id="KW-1048">Host nucleus</keyword>
<evidence type="ECO:0000256" key="12">
    <source>
        <dbReference type="ARBA" id="ARBA00022759"/>
    </source>
</evidence>
<dbReference type="GO" id="GO:0016787">
    <property type="term" value="F:hydrolase activity"/>
    <property type="evidence" value="ECO:0007669"/>
    <property type="project" value="UniProtKB-KW"/>
</dbReference>
<evidence type="ECO:0000256" key="16">
    <source>
        <dbReference type="ARBA" id="ARBA00023268"/>
    </source>
</evidence>
<keyword evidence="6" id="KW-0808">Transferase</keyword>
<evidence type="ECO:0000256" key="11">
    <source>
        <dbReference type="ARBA" id="ARBA00022741"/>
    </source>
</evidence>
<feature type="domain" description="CRESS-DNA virus Rep endonuclease" evidence="20">
    <location>
        <begin position="7"/>
        <end position="101"/>
    </location>
</feature>
<dbReference type="Gene3D" id="3.40.50.300">
    <property type="entry name" value="P-loop containing nucleotide triphosphate hydrolases"/>
    <property type="match status" value="1"/>
</dbReference>
<evidence type="ECO:0000256" key="18">
    <source>
        <dbReference type="ARBA" id="ARBA00032243"/>
    </source>
</evidence>
<dbReference type="Pfam" id="PF02407">
    <property type="entry name" value="Viral_Rep"/>
    <property type="match status" value="1"/>
</dbReference>
<dbReference type="Gene3D" id="3.40.1310.20">
    <property type="match status" value="1"/>
</dbReference>
<evidence type="ECO:0000256" key="14">
    <source>
        <dbReference type="ARBA" id="ARBA00023124"/>
    </source>
</evidence>
<accession>A0A6M9Z779</accession>
<keyword evidence="10" id="KW-0479">Metal-binding</keyword>
<proteinExistence type="inferred from homology"/>
<keyword evidence="7" id="KW-0548">Nucleotidyltransferase</keyword>
<keyword evidence="15" id="KW-0238">DNA-binding</keyword>
<evidence type="ECO:0000256" key="10">
    <source>
        <dbReference type="ARBA" id="ARBA00022723"/>
    </source>
</evidence>
<keyword evidence="14" id="KW-0190">Covalent protein-DNA linkage</keyword>
<dbReference type="InterPro" id="IPR027417">
    <property type="entry name" value="P-loop_NTPase"/>
</dbReference>
<reference evidence="21" key="1">
    <citation type="submission" date="2020-01" db="EMBL/GenBank/DDBJ databases">
        <title>Viral genomes from wild and zoo birds in China.</title>
        <authorList>
            <person name="Yao Y."/>
            <person name="Shan T."/>
            <person name="Yang S."/>
            <person name="Zhang W."/>
        </authorList>
    </citation>
    <scope>NUCLEOTIDE SEQUENCE</scope>
    <source>
        <strain evidence="21">Tou80cre3</strain>
    </source>
</reference>
<dbReference type="InterPro" id="IPR049912">
    <property type="entry name" value="CRESS_DNA_REP"/>
</dbReference>
<comment type="cofactor">
    <cofactor evidence="1">
        <name>Mn(2+)</name>
        <dbReference type="ChEBI" id="CHEBI:29035"/>
    </cofactor>
</comment>
<keyword evidence="11" id="KW-0547">Nucleotide-binding</keyword>
<comment type="subcellular location">
    <subcellularLocation>
        <location evidence="2">Host nucleus</location>
    </subcellularLocation>
</comment>
<keyword evidence="12" id="KW-0255">Endonuclease</keyword>
<keyword evidence="13" id="KW-0378">Hydrolase</keyword>
<evidence type="ECO:0000256" key="1">
    <source>
        <dbReference type="ARBA" id="ARBA00001936"/>
    </source>
</evidence>
<dbReference type="GO" id="GO:0000166">
    <property type="term" value="F:nucleotide binding"/>
    <property type="evidence" value="ECO:0007669"/>
    <property type="project" value="UniProtKB-KW"/>
</dbReference>
<evidence type="ECO:0000256" key="5">
    <source>
        <dbReference type="ARBA" id="ARBA00022562"/>
    </source>
</evidence>
<evidence type="ECO:0000256" key="15">
    <source>
        <dbReference type="ARBA" id="ARBA00023125"/>
    </source>
</evidence>
<evidence type="ECO:0000256" key="6">
    <source>
        <dbReference type="ARBA" id="ARBA00022679"/>
    </source>
</evidence>
<evidence type="ECO:0000259" key="20">
    <source>
        <dbReference type="PROSITE" id="PS52020"/>
    </source>
</evidence>
<evidence type="ECO:0000256" key="4">
    <source>
        <dbReference type="ARBA" id="ARBA00014531"/>
    </source>
</evidence>
<keyword evidence="9" id="KW-0540">Nuclease</keyword>
<evidence type="ECO:0000256" key="19">
    <source>
        <dbReference type="ARBA" id="ARBA00049360"/>
    </source>
</evidence>
<dbReference type="SUPFAM" id="SSF52540">
    <property type="entry name" value="P-loop containing nucleoside triphosphate hydrolases"/>
    <property type="match status" value="1"/>
</dbReference>
<sequence length="318" mass="37316">MSKITTRARAKHWCLTINNYTQVDEALFNNPPLFKYAVYGREKGENGTPHLQAFVTMWKQTDLSAMKKIFPRAHLEIKRGKVQEAAAYCKKDMDFQEYGVMPLEQNEAGGEAHKEKWETAKNLAIEGKLDEIDPKIFVQHYGTLKKIRSDYEEIPKDLEWTDKPPNQWIYGPTGTGKSRKAKAENPGHYLKMCNKWWENYAGEETVLMEDIGIAHAYLGDHLKIWADRYGFRAEIKHDSRVLRPQKIIVTSNYHPKELWQDNSILEPILRRFQVIYLGKEKNGFEEIMRVEEEEKEKEKEKEICKFCYYTPCDCVKII</sequence>
<dbReference type="GO" id="GO:0004519">
    <property type="term" value="F:endonuclease activity"/>
    <property type="evidence" value="ECO:0007669"/>
    <property type="project" value="UniProtKB-KW"/>
</dbReference>
<dbReference type="Pfam" id="PF00910">
    <property type="entry name" value="RNA_helicase"/>
    <property type="match status" value="1"/>
</dbReference>
<evidence type="ECO:0000256" key="13">
    <source>
        <dbReference type="ARBA" id="ARBA00022801"/>
    </source>
</evidence>
<evidence type="ECO:0000256" key="2">
    <source>
        <dbReference type="ARBA" id="ARBA00004147"/>
    </source>
</evidence>
<comment type="catalytic activity">
    <reaction evidence="19">
        <text>ATP + H2O = ADP + phosphate + H(+)</text>
        <dbReference type="Rhea" id="RHEA:13065"/>
        <dbReference type="ChEBI" id="CHEBI:15377"/>
        <dbReference type="ChEBI" id="CHEBI:15378"/>
        <dbReference type="ChEBI" id="CHEBI:30616"/>
        <dbReference type="ChEBI" id="CHEBI:43474"/>
        <dbReference type="ChEBI" id="CHEBI:456216"/>
    </reaction>
</comment>
<keyword evidence="8" id="KW-0235">DNA replication</keyword>
<dbReference type="GO" id="GO:0003677">
    <property type="term" value="F:DNA binding"/>
    <property type="evidence" value="ECO:0007669"/>
    <property type="project" value="UniProtKB-KW"/>
</dbReference>
<evidence type="ECO:0000313" key="21">
    <source>
        <dbReference type="EMBL" id="QKN88900.1"/>
    </source>
</evidence>
<comment type="similarity">
    <text evidence="3">Belongs to the nanoviruses/circoviruses replication-associated protein family.</text>
</comment>
<dbReference type="GO" id="GO:0003724">
    <property type="term" value="F:RNA helicase activity"/>
    <property type="evidence" value="ECO:0007669"/>
    <property type="project" value="InterPro"/>
</dbReference>
<protein>
    <recommendedName>
        <fullName evidence="4">Replication-associated protein</fullName>
    </recommendedName>
    <alternativeName>
        <fullName evidence="17">ATP-dependent helicase Rep</fullName>
    </alternativeName>
    <alternativeName>
        <fullName evidence="18">RepP</fullName>
    </alternativeName>
</protein>
<dbReference type="GO" id="GO:0046872">
    <property type="term" value="F:metal ion binding"/>
    <property type="evidence" value="ECO:0007669"/>
    <property type="project" value="UniProtKB-KW"/>
</dbReference>
<evidence type="ECO:0000256" key="8">
    <source>
        <dbReference type="ARBA" id="ARBA00022705"/>
    </source>
</evidence>
<organism evidence="21">
    <name type="scientific">Cressdnaviricota sp</name>
    <dbReference type="NCBI Taxonomy" id="2748378"/>
    <lineage>
        <taxon>Viruses</taxon>
        <taxon>Monodnaviria</taxon>
        <taxon>Shotokuvirae</taxon>
        <taxon>Cressdnaviricota</taxon>
    </lineage>
</organism>
<evidence type="ECO:0000256" key="7">
    <source>
        <dbReference type="ARBA" id="ARBA00022695"/>
    </source>
</evidence>
<keyword evidence="16" id="KW-0511">Multifunctional enzyme</keyword>
<dbReference type="PROSITE" id="PS52020">
    <property type="entry name" value="CRESS_DNA_REP"/>
    <property type="match status" value="1"/>
</dbReference>
<dbReference type="InterPro" id="IPR000605">
    <property type="entry name" value="Helicase_SF3_ssDNA/RNA_vir"/>
</dbReference>
<dbReference type="GO" id="GO:0003723">
    <property type="term" value="F:RNA binding"/>
    <property type="evidence" value="ECO:0007669"/>
    <property type="project" value="InterPro"/>
</dbReference>